<dbReference type="GO" id="GO:0005096">
    <property type="term" value="F:GTPase activator activity"/>
    <property type="evidence" value="ECO:0007669"/>
    <property type="project" value="TreeGrafter"/>
</dbReference>
<dbReference type="InterPro" id="IPR000195">
    <property type="entry name" value="Rab-GAP-TBC_dom"/>
</dbReference>
<dbReference type="SMART" id="SM00164">
    <property type="entry name" value="TBC"/>
    <property type="match status" value="1"/>
</dbReference>
<evidence type="ECO:0000313" key="3">
    <source>
        <dbReference type="Proteomes" id="UP000274131"/>
    </source>
</evidence>
<evidence type="ECO:0000313" key="4">
    <source>
        <dbReference type="WBParaSite" id="EVEC_0000500901-mRNA-1"/>
    </source>
</evidence>
<dbReference type="PANTHER" id="PTHR47219:SF20">
    <property type="entry name" value="TBC1 DOMAIN FAMILY MEMBER 2B"/>
    <property type="match status" value="1"/>
</dbReference>
<dbReference type="WBParaSite" id="EVEC_0000500901-mRNA-1">
    <property type="protein sequence ID" value="EVEC_0000500901-mRNA-1"/>
    <property type="gene ID" value="EVEC_0000500901"/>
</dbReference>
<dbReference type="Gene3D" id="1.10.8.270">
    <property type="entry name" value="putative rabgap domain of human tbc1 domain family member 14 like domains"/>
    <property type="match status" value="1"/>
</dbReference>
<accession>A0A0N4V4G0</accession>
<dbReference type="AlphaFoldDB" id="A0A0N4V4G0"/>
<dbReference type="PANTHER" id="PTHR47219">
    <property type="entry name" value="RAB GTPASE-ACTIVATING PROTEIN 1-LIKE"/>
    <property type="match status" value="1"/>
</dbReference>
<name>A0A0N4V4G0_ENTVE</name>
<dbReference type="GO" id="GO:0031267">
    <property type="term" value="F:small GTPase binding"/>
    <property type="evidence" value="ECO:0007669"/>
    <property type="project" value="TreeGrafter"/>
</dbReference>
<keyword evidence="3" id="KW-1185">Reference proteome</keyword>
<dbReference type="STRING" id="51028.A0A0N4V4G0"/>
<feature type="domain" description="Rab-GAP TBC" evidence="1">
    <location>
        <begin position="1"/>
        <end position="168"/>
    </location>
</feature>
<organism evidence="4">
    <name type="scientific">Enterobius vermicularis</name>
    <name type="common">Human pinworm</name>
    <dbReference type="NCBI Taxonomy" id="51028"/>
    <lineage>
        <taxon>Eukaryota</taxon>
        <taxon>Metazoa</taxon>
        <taxon>Ecdysozoa</taxon>
        <taxon>Nematoda</taxon>
        <taxon>Chromadorea</taxon>
        <taxon>Rhabditida</taxon>
        <taxon>Spirurina</taxon>
        <taxon>Oxyuridomorpha</taxon>
        <taxon>Oxyuroidea</taxon>
        <taxon>Oxyuridae</taxon>
        <taxon>Enterobius</taxon>
    </lineage>
</organism>
<reference evidence="4" key="1">
    <citation type="submission" date="2017-02" db="UniProtKB">
        <authorList>
            <consortium name="WormBaseParasite"/>
        </authorList>
    </citation>
    <scope>IDENTIFICATION</scope>
</reference>
<gene>
    <name evidence="2" type="ORF">EVEC_LOCUS4693</name>
</gene>
<dbReference type="Pfam" id="PF00566">
    <property type="entry name" value="RabGAP-TBC"/>
    <property type="match status" value="1"/>
</dbReference>
<reference evidence="2 3" key="2">
    <citation type="submission" date="2018-10" db="EMBL/GenBank/DDBJ databases">
        <authorList>
            <consortium name="Pathogen Informatics"/>
        </authorList>
    </citation>
    <scope>NUCLEOTIDE SEQUENCE [LARGE SCALE GENOMIC DNA]</scope>
</reference>
<evidence type="ECO:0000259" key="1">
    <source>
        <dbReference type="PROSITE" id="PS50086"/>
    </source>
</evidence>
<dbReference type="Gene3D" id="1.10.472.80">
    <property type="entry name" value="Ypt/Rab-GAP domain of gyp1p, domain 3"/>
    <property type="match status" value="1"/>
</dbReference>
<dbReference type="Proteomes" id="UP000274131">
    <property type="component" value="Unassembled WGS sequence"/>
</dbReference>
<dbReference type="InterPro" id="IPR050302">
    <property type="entry name" value="Rab_GAP_TBC_domain"/>
</dbReference>
<evidence type="ECO:0000313" key="2">
    <source>
        <dbReference type="EMBL" id="VDD89942.1"/>
    </source>
</evidence>
<dbReference type="SUPFAM" id="SSF47923">
    <property type="entry name" value="Ypt/Rab-GAP domain of gyp1p"/>
    <property type="match status" value="2"/>
</dbReference>
<dbReference type="PROSITE" id="PS50086">
    <property type="entry name" value="TBC_RABGAP"/>
    <property type="match status" value="1"/>
</dbReference>
<protein>
    <submittedName>
        <fullName evidence="4">Rab-GAP TBC domain-containing protein</fullName>
    </submittedName>
</protein>
<sequence>IWLLNCPKLSDEKYPVSAETVDEIRKDLSRTFPDNSIISSQTGKNALGWILYTVAEKVPAVGYCQGFNYLAALIYIIVGDKTVAAQLMVNNVLLRQSYYDKSMSGIRRDSVVLRDFLRLVVNSVLRVWDCLFHEGDTVLFRVAIVLLENCVPLLVKCRNTSDAVALIRDIGTLPIAVNCHELLQVTGQSAVAFA</sequence>
<dbReference type="InterPro" id="IPR035969">
    <property type="entry name" value="Rab-GAP_TBC_sf"/>
</dbReference>
<proteinExistence type="predicted"/>
<dbReference type="EMBL" id="UXUI01007930">
    <property type="protein sequence ID" value="VDD89942.1"/>
    <property type="molecule type" value="Genomic_DNA"/>
</dbReference>
<dbReference type="OrthoDB" id="294251at2759"/>